<feature type="domain" description="FAD-binding PCMH-type" evidence="6">
    <location>
        <begin position="77"/>
        <end position="246"/>
    </location>
</feature>
<dbReference type="PROSITE" id="PS51387">
    <property type="entry name" value="FAD_PCMH"/>
    <property type="match status" value="1"/>
</dbReference>
<dbReference type="InterPro" id="IPR016166">
    <property type="entry name" value="FAD-bd_PCMH"/>
</dbReference>
<comment type="cofactor">
    <cofactor evidence="1">
        <name>FAD</name>
        <dbReference type="ChEBI" id="CHEBI:57692"/>
    </cofactor>
</comment>
<dbReference type="InterPro" id="IPR036318">
    <property type="entry name" value="FAD-bd_PCMH-like_sf"/>
</dbReference>
<keyword evidence="8" id="KW-1185">Reference proteome</keyword>
<dbReference type="InterPro" id="IPR012951">
    <property type="entry name" value="BBE"/>
</dbReference>
<evidence type="ECO:0000313" key="7">
    <source>
        <dbReference type="EMBL" id="NIJ54691.1"/>
    </source>
</evidence>
<dbReference type="Pfam" id="PF01565">
    <property type="entry name" value="FAD_binding_4"/>
    <property type="match status" value="1"/>
</dbReference>
<dbReference type="PANTHER" id="PTHR42973:SF39">
    <property type="entry name" value="FAD-BINDING PCMH-TYPE DOMAIN-CONTAINING PROTEIN"/>
    <property type="match status" value="1"/>
</dbReference>
<keyword evidence="4" id="KW-0274">FAD</keyword>
<evidence type="ECO:0000259" key="6">
    <source>
        <dbReference type="PROSITE" id="PS51387"/>
    </source>
</evidence>
<evidence type="ECO:0000256" key="2">
    <source>
        <dbReference type="ARBA" id="ARBA00005466"/>
    </source>
</evidence>
<dbReference type="Gene3D" id="3.40.462.20">
    <property type="match status" value="1"/>
</dbReference>
<reference evidence="7 8" key="1">
    <citation type="submission" date="2020-03" db="EMBL/GenBank/DDBJ databases">
        <title>Genomic Encyclopedia of Type Strains, Phase IV (KMG-IV): sequencing the most valuable type-strain genomes for metagenomic binning, comparative biology and taxonomic classification.</title>
        <authorList>
            <person name="Goeker M."/>
        </authorList>
    </citation>
    <scope>NUCLEOTIDE SEQUENCE [LARGE SCALE GENOMIC DNA]</scope>
    <source>
        <strain evidence="7 8">DSM 102865</strain>
    </source>
</reference>
<dbReference type="InterPro" id="IPR016169">
    <property type="entry name" value="FAD-bd_PCMH_sub2"/>
</dbReference>
<sequence length="486" mass="53921">MRTQLRNTRRAFLKQSAMTATMFPLLFSCGESYRSSNSLFDQDAIKKFKKRFSGQILLPGDADYEAKRWSRVINPTMDKHPTIIATCKKEEDVVRSVDFAREHQLEIAVRSGNHSNMGWGTCEKGMVIDLSQMKQISVDVDKRTAIVATGVTAQEILTATAPYGLAPVLGECGSVGAGLVLGGGLGWLAGKYGATCDNLISASMITADAEIRKADSTTNQDLFWAIRGGGGNFGIARSFEYKLHPVKEMLGGSFFYSIHKARAIVRFFNEFMSAAPDELQADCYLTSEKCWIEFVFFGALDAGERLLDTFRTFSKPEQDSVKRRPFAEVYNMSGDSSAPVKFNSWKGTYIEELSDEVIELVLNRLAQTPRSGIGFFNLSHYMHGEVCRVLPDATAFELRKAGAAHLAFDVTWQNSADTAACMSWHNETFERLLPYSGGRIYTNYMSVPGGSTAKAVFGTNFARLVQVKKKYDPDNIFHLNQNILPG</sequence>
<dbReference type="InterPro" id="IPR050416">
    <property type="entry name" value="FAD-linked_Oxidoreductase"/>
</dbReference>
<accession>A0ABX0UNX5</accession>
<evidence type="ECO:0000256" key="3">
    <source>
        <dbReference type="ARBA" id="ARBA00022630"/>
    </source>
</evidence>
<comment type="caution">
    <text evidence="7">The sequence shown here is derived from an EMBL/GenBank/DDBJ whole genome shotgun (WGS) entry which is preliminary data.</text>
</comment>
<dbReference type="InterPro" id="IPR016167">
    <property type="entry name" value="FAD-bd_PCMH_sub1"/>
</dbReference>
<comment type="similarity">
    <text evidence="2">Belongs to the oxygen-dependent FAD-linked oxidoreductase family.</text>
</comment>
<keyword evidence="5" id="KW-0560">Oxidoreductase</keyword>
<dbReference type="RefSeq" id="WP_167273215.1">
    <property type="nucleotide sequence ID" value="NZ_JAASQJ010000003.1"/>
</dbReference>
<evidence type="ECO:0000313" key="8">
    <source>
        <dbReference type="Proteomes" id="UP001179181"/>
    </source>
</evidence>
<keyword evidence="3" id="KW-0285">Flavoprotein</keyword>
<protein>
    <recommendedName>
        <fullName evidence="6">FAD-binding PCMH-type domain-containing protein</fullName>
    </recommendedName>
</protein>
<dbReference type="Pfam" id="PF08031">
    <property type="entry name" value="BBE"/>
    <property type="match status" value="1"/>
</dbReference>
<evidence type="ECO:0000256" key="1">
    <source>
        <dbReference type="ARBA" id="ARBA00001974"/>
    </source>
</evidence>
<evidence type="ECO:0000256" key="4">
    <source>
        <dbReference type="ARBA" id="ARBA00022827"/>
    </source>
</evidence>
<dbReference type="PROSITE" id="PS51257">
    <property type="entry name" value="PROKAR_LIPOPROTEIN"/>
    <property type="match status" value="1"/>
</dbReference>
<evidence type="ECO:0000256" key="5">
    <source>
        <dbReference type="ARBA" id="ARBA00023002"/>
    </source>
</evidence>
<dbReference type="Gene3D" id="3.30.43.10">
    <property type="entry name" value="Uridine Diphospho-n-acetylenolpyruvylglucosamine Reductase, domain 2"/>
    <property type="match status" value="1"/>
</dbReference>
<name>A0ABX0UNX5_9BACT</name>
<dbReference type="Proteomes" id="UP001179181">
    <property type="component" value="Unassembled WGS sequence"/>
</dbReference>
<organism evidence="7 8">
    <name type="scientific">Dyadobacter arcticus</name>
    <dbReference type="NCBI Taxonomy" id="1078754"/>
    <lineage>
        <taxon>Bacteria</taxon>
        <taxon>Pseudomonadati</taxon>
        <taxon>Bacteroidota</taxon>
        <taxon>Cytophagia</taxon>
        <taxon>Cytophagales</taxon>
        <taxon>Spirosomataceae</taxon>
        <taxon>Dyadobacter</taxon>
    </lineage>
</organism>
<gene>
    <name evidence="7" type="ORF">FHS68_003873</name>
</gene>
<dbReference type="EMBL" id="JAASQJ010000003">
    <property type="protein sequence ID" value="NIJ54691.1"/>
    <property type="molecule type" value="Genomic_DNA"/>
</dbReference>
<dbReference type="InterPro" id="IPR006094">
    <property type="entry name" value="Oxid_FAD_bind_N"/>
</dbReference>
<proteinExistence type="inferred from homology"/>
<dbReference type="Gene3D" id="3.30.465.10">
    <property type="match status" value="1"/>
</dbReference>
<dbReference type="PANTHER" id="PTHR42973">
    <property type="entry name" value="BINDING OXIDOREDUCTASE, PUTATIVE (AFU_ORTHOLOGUE AFUA_1G17690)-RELATED"/>
    <property type="match status" value="1"/>
</dbReference>
<dbReference type="SUPFAM" id="SSF56176">
    <property type="entry name" value="FAD-binding/transporter-associated domain-like"/>
    <property type="match status" value="1"/>
</dbReference>